<proteinExistence type="predicted"/>
<feature type="domain" description="Amidohydrolase-related" evidence="1">
    <location>
        <begin position="59"/>
        <end position="354"/>
    </location>
</feature>
<keyword evidence="3" id="KW-1185">Reference proteome</keyword>
<dbReference type="InterPro" id="IPR006680">
    <property type="entry name" value="Amidohydro-rel"/>
</dbReference>
<dbReference type="InterPro" id="IPR051781">
    <property type="entry name" value="Metallo-dep_Hydrolase"/>
</dbReference>
<dbReference type="Gene3D" id="1.20.58.520">
    <property type="entry name" value="Amidohydrolase"/>
    <property type="match status" value="1"/>
</dbReference>
<dbReference type="PANTHER" id="PTHR43135">
    <property type="entry name" value="ALPHA-D-RIBOSE 1-METHYLPHOSPHONATE 5-TRIPHOSPHATE DIPHOSPHATASE"/>
    <property type="match status" value="1"/>
</dbReference>
<dbReference type="Proteomes" id="UP001216579">
    <property type="component" value="Unassembled WGS sequence"/>
</dbReference>
<dbReference type="Gene3D" id="3.40.50.10910">
    <property type="entry name" value="Amidohydrolase"/>
    <property type="match status" value="1"/>
</dbReference>
<dbReference type="PANTHER" id="PTHR43135:SF3">
    <property type="entry name" value="ALPHA-D-RIBOSE 1-METHYLPHOSPHONATE 5-TRIPHOSPHATE DIPHOSPHATASE"/>
    <property type="match status" value="1"/>
</dbReference>
<dbReference type="SUPFAM" id="SSF51556">
    <property type="entry name" value="Metallo-dependent hydrolases"/>
    <property type="match status" value="1"/>
</dbReference>
<dbReference type="EMBL" id="JARJBC010000001">
    <property type="protein sequence ID" value="MDF3288059.1"/>
    <property type="molecule type" value="Genomic_DNA"/>
</dbReference>
<evidence type="ECO:0000313" key="3">
    <source>
        <dbReference type="Proteomes" id="UP001216579"/>
    </source>
</evidence>
<comment type="caution">
    <text evidence="2">The sequence shown here is derived from an EMBL/GenBank/DDBJ whole genome shotgun (WGS) entry which is preliminary data.</text>
</comment>
<dbReference type="InterPro" id="IPR032466">
    <property type="entry name" value="Metal_Hydrolase"/>
</dbReference>
<accession>A0ABT5ZE04</accession>
<protein>
    <submittedName>
        <fullName evidence="2">Amidohydrolase family protein</fullName>
    </submittedName>
</protein>
<evidence type="ECO:0000259" key="1">
    <source>
        <dbReference type="Pfam" id="PF01979"/>
    </source>
</evidence>
<dbReference type="InterPro" id="IPR011059">
    <property type="entry name" value="Metal-dep_hydrolase_composite"/>
</dbReference>
<organism evidence="2 3">
    <name type="scientific">Streptomyces silvisoli</name>
    <dbReference type="NCBI Taxonomy" id="3034235"/>
    <lineage>
        <taxon>Bacteria</taxon>
        <taxon>Bacillati</taxon>
        <taxon>Actinomycetota</taxon>
        <taxon>Actinomycetes</taxon>
        <taxon>Kitasatosporales</taxon>
        <taxon>Streptomycetaceae</taxon>
        <taxon>Streptomyces</taxon>
    </lineage>
</organism>
<reference evidence="2 3" key="1">
    <citation type="submission" date="2023-03" db="EMBL/GenBank/DDBJ databases">
        <title>Draft genome sequence of Streptomyces sp. RB6PN23 isolated from peat swamp forest in Thailand.</title>
        <authorList>
            <person name="Klaysubun C."/>
            <person name="Duangmal K."/>
        </authorList>
    </citation>
    <scope>NUCLEOTIDE SEQUENCE [LARGE SCALE GENOMIC DNA]</scope>
    <source>
        <strain evidence="2 3">RB6PN23</strain>
    </source>
</reference>
<dbReference type="SUPFAM" id="SSF51338">
    <property type="entry name" value="Composite domain of metallo-dependent hydrolases"/>
    <property type="match status" value="1"/>
</dbReference>
<dbReference type="RefSeq" id="WP_276091909.1">
    <property type="nucleotide sequence ID" value="NZ_JARJBC010000001.1"/>
</dbReference>
<dbReference type="Gene3D" id="2.30.40.10">
    <property type="entry name" value="Urease, subunit C, domain 1"/>
    <property type="match status" value="1"/>
</dbReference>
<sequence length="372" mass="38293">MTGSAPSEPDTSRREKSALTNVRVFDGRQLRAPGTVVIDGDRIGTDPVGARVIDGGGAVLLPGLIDCHVHLSGAQDLRRLCEHGVTTALDMAAWPPAMVDSLRKVRGLTDIRSAGTLAISAGGMHAKLGGIPEDSIVNGPADAERFVAARVAEGSDYIKIVAEHPDAEGLDQSTLNALVAAAHAHGKAVVAHAADYGAVAMAQQAGADVITHAPLDRALDTEAVALMVADDRVAVPTLTMMEAVIERAGGGAGLDYAPARASVTALYQAGVPVLAGTDANSTPGSPAHVPHGTSLHRELELLVDAGLTTVDALRAATELPAQHFGLADRGAIEPGLRADLVLIDGDPVADIRATRRLRRIWCAGVEHAPAQG</sequence>
<name>A0ABT5ZE04_9ACTN</name>
<evidence type="ECO:0000313" key="2">
    <source>
        <dbReference type="EMBL" id="MDF3288059.1"/>
    </source>
</evidence>
<dbReference type="Gene3D" id="3.30.110.90">
    <property type="entry name" value="Amidohydrolase"/>
    <property type="match status" value="1"/>
</dbReference>
<gene>
    <name evidence="2" type="ORF">P3G67_02185</name>
</gene>
<dbReference type="Pfam" id="PF01979">
    <property type="entry name" value="Amidohydro_1"/>
    <property type="match status" value="1"/>
</dbReference>